<evidence type="ECO:0000256" key="6">
    <source>
        <dbReference type="ARBA" id="ARBA00023136"/>
    </source>
</evidence>
<dbReference type="Proteomes" id="UP000749559">
    <property type="component" value="Unassembled WGS sequence"/>
</dbReference>
<feature type="transmembrane region" description="Helical" evidence="8">
    <location>
        <begin position="188"/>
        <end position="214"/>
    </location>
</feature>
<feature type="transmembrane region" description="Helical" evidence="8">
    <location>
        <begin position="93"/>
        <end position="114"/>
    </location>
</feature>
<evidence type="ECO:0000256" key="7">
    <source>
        <dbReference type="ARBA" id="ARBA00023157"/>
    </source>
</evidence>
<evidence type="ECO:0000256" key="5">
    <source>
        <dbReference type="ARBA" id="ARBA00022989"/>
    </source>
</evidence>
<keyword evidence="7" id="KW-1015">Disulfide bond</keyword>
<feature type="transmembrane region" description="Helical" evidence="8">
    <location>
        <begin position="53"/>
        <end position="73"/>
    </location>
</feature>
<evidence type="ECO:0000256" key="4">
    <source>
        <dbReference type="ARBA" id="ARBA00022692"/>
    </source>
</evidence>
<dbReference type="InterPro" id="IPR036259">
    <property type="entry name" value="MFS_trans_sf"/>
</dbReference>
<protein>
    <recommendedName>
        <fullName evidence="8">Solute carrier organic anion transporter family member</fullName>
    </recommendedName>
</protein>
<dbReference type="AlphaFoldDB" id="A0A8J1URP2"/>
<organism evidence="9 10">
    <name type="scientific">Owenia fusiformis</name>
    <name type="common">Polychaete worm</name>
    <dbReference type="NCBI Taxonomy" id="6347"/>
    <lineage>
        <taxon>Eukaryota</taxon>
        <taxon>Metazoa</taxon>
        <taxon>Spiralia</taxon>
        <taxon>Lophotrochozoa</taxon>
        <taxon>Annelida</taxon>
        <taxon>Polychaeta</taxon>
        <taxon>Sedentaria</taxon>
        <taxon>Canalipalpata</taxon>
        <taxon>Sabellida</taxon>
        <taxon>Oweniida</taxon>
        <taxon>Oweniidae</taxon>
        <taxon>Owenia</taxon>
    </lineage>
</organism>
<feature type="transmembrane region" description="Helical" evidence="8">
    <location>
        <begin position="619"/>
        <end position="638"/>
    </location>
</feature>
<proteinExistence type="inferred from homology"/>
<dbReference type="Pfam" id="PF07648">
    <property type="entry name" value="Kazal_2"/>
    <property type="match status" value="1"/>
</dbReference>
<feature type="transmembrane region" description="Helical" evidence="8">
    <location>
        <begin position="528"/>
        <end position="550"/>
    </location>
</feature>
<dbReference type="PANTHER" id="PTHR11388">
    <property type="entry name" value="ORGANIC ANION TRANSPORTER"/>
    <property type="match status" value="1"/>
</dbReference>
<feature type="transmembrane region" description="Helical" evidence="8">
    <location>
        <begin position="121"/>
        <end position="142"/>
    </location>
</feature>
<feature type="transmembrane region" description="Helical" evidence="8">
    <location>
        <begin position="384"/>
        <end position="406"/>
    </location>
</feature>
<evidence type="ECO:0000313" key="9">
    <source>
        <dbReference type="EMBL" id="CAH1772290.1"/>
    </source>
</evidence>
<keyword evidence="6 8" id="KW-0472">Membrane</keyword>
<dbReference type="NCBIfam" id="TIGR00805">
    <property type="entry name" value="oat"/>
    <property type="match status" value="1"/>
</dbReference>
<dbReference type="Gene3D" id="1.20.1250.20">
    <property type="entry name" value="MFS general substrate transporter like domains"/>
    <property type="match status" value="1"/>
</dbReference>
<evidence type="ECO:0000256" key="1">
    <source>
        <dbReference type="ARBA" id="ARBA00004651"/>
    </source>
</evidence>
<evidence type="ECO:0000256" key="8">
    <source>
        <dbReference type="RuleBase" id="RU362056"/>
    </source>
</evidence>
<comment type="similarity">
    <text evidence="2 8">Belongs to the organo anion transporter (TC 2.A.60) family.</text>
</comment>
<keyword evidence="5 8" id="KW-1133">Transmembrane helix</keyword>
<comment type="subcellular location">
    <subcellularLocation>
        <location evidence="1 8">Cell membrane</location>
        <topology evidence="1 8">Multi-pass membrane protein</topology>
    </subcellularLocation>
</comment>
<dbReference type="InterPro" id="IPR036058">
    <property type="entry name" value="Kazal_dom_sf"/>
</dbReference>
<keyword evidence="4 8" id="KW-0812">Transmembrane</keyword>
<dbReference type="GO" id="GO:0016323">
    <property type="term" value="C:basolateral plasma membrane"/>
    <property type="evidence" value="ECO:0007669"/>
    <property type="project" value="TreeGrafter"/>
</dbReference>
<feature type="transmembrane region" description="Helical" evidence="8">
    <location>
        <begin position="273"/>
        <end position="293"/>
    </location>
</feature>
<dbReference type="GO" id="GO:0015347">
    <property type="term" value="F:sodium-independent organic anion transmembrane transporter activity"/>
    <property type="evidence" value="ECO:0007669"/>
    <property type="project" value="TreeGrafter"/>
</dbReference>
<dbReference type="InterPro" id="IPR004156">
    <property type="entry name" value="OATP"/>
</dbReference>
<dbReference type="InterPro" id="IPR002350">
    <property type="entry name" value="Kazal_dom"/>
</dbReference>
<dbReference type="Gene3D" id="3.30.60.30">
    <property type="match status" value="1"/>
</dbReference>
<reference evidence="9" key="1">
    <citation type="submission" date="2022-03" db="EMBL/GenBank/DDBJ databases">
        <authorList>
            <person name="Martin C."/>
        </authorList>
    </citation>
    <scope>NUCLEOTIDE SEQUENCE</scope>
</reference>
<feature type="transmembrane region" description="Helical" evidence="8">
    <location>
        <begin position="571"/>
        <end position="590"/>
    </location>
</feature>
<dbReference type="SUPFAM" id="SSF103473">
    <property type="entry name" value="MFS general substrate transporter"/>
    <property type="match status" value="1"/>
</dbReference>
<sequence length="694" mass="75752">MKDQNNEDYGSKPLALPFIAIERNEDLNPETDFKFGWGHLTPLCLQRFNKTPYFLACLGVGNLALSMAVNGQLGVSLPSIEMKFQLSSTLSGVIYSAYDMANAPVSLLVTIFLSKAHRPRWLALAALITALGSFIFTLPHFLSPLYDYSDGESVDNTLLCSGTTTNHSNTTNMCDYGQSSSRGNGLSIYFWLFVLGNVLHGLGSTCIHALGVTFLDDTTPTSSFSLYFSIYACLGVIGPCLGFIGGGMLLGIYTDFDRVQTDSVTINQSDSRWVGAWWLGFLLTAFLSLLVALPLSAFPRDLPGAAAIRASRQSESHGASSHTKSDVGFGVPLKQVPKTFIELMRNPPYVSSIFVDVFNSVLVAGFSAFGPKLMKNQFHLSSSMAGMVFGLIAVPGAAGGDIFGGILIKKLKLSCRGLLKLVFILNFITVFCTLPCIIYCDTIPLVGVNTGYNGSTLVSMKNTCNDACSCHSTYNPICGDDGNVYFSPCHAGCKSSDVESLNYSNCSCVDSMSQRASVEEACVTWCPAMFAFIIFLFFNMFFLFATHVAGTQANMRYVKETHRLFSMGIRATLIRVLGTIPGTVLFGAVLDHTCTLWQSQCGSDTSCLVYDNAQMGLNVMLLALTLKILSTLSSLVAWRSYRPPQPTILSQYSLRRSRSREYTKERFIEENGERLSPLLQAKLNGRFGESDVIK</sequence>
<keyword evidence="3" id="KW-1003">Cell membrane</keyword>
<keyword evidence="8" id="KW-0406">Ion transport</keyword>
<dbReference type="Pfam" id="PF03137">
    <property type="entry name" value="OATP"/>
    <property type="match status" value="1"/>
</dbReference>
<dbReference type="GO" id="GO:0043252">
    <property type="term" value="P:sodium-independent organic anion transport"/>
    <property type="evidence" value="ECO:0007669"/>
    <property type="project" value="TreeGrafter"/>
</dbReference>
<name>A0A8J1URP2_OWEFU</name>
<evidence type="ECO:0000256" key="2">
    <source>
        <dbReference type="ARBA" id="ARBA00009657"/>
    </source>
</evidence>
<feature type="transmembrane region" description="Helical" evidence="8">
    <location>
        <begin position="418"/>
        <end position="440"/>
    </location>
</feature>
<dbReference type="GO" id="GO:0006811">
    <property type="term" value="P:monoatomic ion transport"/>
    <property type="evidence" value="ECO:0007669"/>
    <property type="project" value="UniProtKB-KW"/>
</dbReference>
<comment type="caution">
    <text evidence="9">The sequence shown here is derived from an EMBL/GenBank/DDBJ whole genome shotgun (WGS) entry which is preliminary data.</text>
</comment>
<keyword evidence="8" id="KW-0813">Transport</keyword>
<feature type="transmembrane region" description="Helical" evidence="8">
    <location>
        <begin position="349"/>
        <end position="369"/>
    </location>
</feature>
<evidence type="ECO:0000256" key="3">
    <source>
        <dbReference type="ARBA" id="ARBA00022475"/>
    </source>
</evidence>
<dbReference type="SUPFAM" id="SSF100895">
    <property type="entry name" value="Kazal-type serine protease inhibitors"/>
    <property type="match status" value="1"/>
</dbReference>
<dbReference type="PANTHER" id="PTHR11388:SF100">
    <property type="entry name" value="SOLUTE CARRIER ORGANIC ANION TRANSPORTER FAMILY MEMBER 4A1"/>
    <property type="match status" value="1"/>
</dbReference>
<feature type="transmembrane region" description="Helical" evidence="8">
    <location>
        <begin position="226"/>
        <end position="253"/>
    </location>
</feature>
<dbReference type="PROSITE" id="PS51465">
    <property type="entry name" value="KAZAL_2"/>
    <property type="match status" value="1"/>
</dbReference>
<evidence type="ECO:0000313" key="10">
    <source>
        <dbReference type="Proteomes" id="UP000749559"/>
    </source>
</evidence>
<accession>A0A8J1URP2</accession>
<dbReference type="PROSITE" id="PS00282">
    <property type="entry name" value="KAZAL_1"/>
    <property type="match status" value="1"/>
</dbReference>
<gene>
    <name evidence="9" type="ORF">OFUS_LOCUS72</name>
</gene>
<dbReference type="OrthoDB" id="5062115at2759"/>
<keyword evidence="10" id="KW-1185">Reference proteome</keyword>
<dbReference type="EMBL" id="CAIIXF020000001">
    <property type="protein sequence ID" value="CAH1772290.1"/>
    <property type="molecule type" value="Genomic_DNA"/>
</dbReference>